<dbReference type="OrthoDB" id="772762at2"/>
<dbReference type="EMBL" id="LWHJ01000028">
    <property type="protein sequence ID" value="OAQ39124.1"/>
    <property type="molecule type" value="Genomic_DNA"/>
</dbReference>
<reference evidence="2 3" key="2">
    <citation type="submission" date="2016-06" db="EMBL/GenBank/DDBJ databases">
        <title>Pedobacter psychrophilus sp. nov., isolated from Antarctic fragmentary rock.</title>
        <authorList>
            <person name="Svec P."/>
        </authorList>
    </citation>
    <scope>NUCLEOTIDE SEQUENCE [LARGE SCALE GENOMIC DNA]</scope>
    <source>
        <strain evidence="2 3">CCM 8644</strain>
    </source>
</reference>
<feature type="transmembrane region" description="Helical" evidence="1">
    <location>
        <begin position="7"/>
        <end position="25"/>
    </location>
</feature>
<organism evidence="2 3">
    <name type="scientific">Pedobacter psychrophilus</name>
    <dbReference type="NCBI Taxonomy" id="1826909"/>
    <lineage>
        <taxon>Bacteria</taxon>
        <taxon>Pseudomonadati</taxon>
        <taxon>Bacteroidota</taxon>
        <taxon>Sphingobacteriia</taxon>
        <taxon>Sphingobacteriales</taxon>
        <taxon>Sphingobacteriaceae</taxon>
        <taxon>Pedobacter</taxon>
    </lineage>
</organism>
<keyword evidence="1" id="KW-0472">Membrane</keyword>
<proteinExistence type="predicted"/>
<evidence type="ECO:0000313" key="2">
    <source>
        <dbReference type="EMBL" id="OAQ39124.1"/>
    </source>
</evidence>
<feature type="transmembrane region" description="Helical" evidence="1">
    <location>
        <begin position="105"/>
        <end position="122"/>
    </location>
</feature>
<reference evidence="2 3" key="1">
    <citation type="submission" date="2016-04" db="EMBL/GenBank/DDBJ databases">
        <authorList>
            <person name="Evans L.H."/>
            <person name="Alamgir A."/>
            <person name="Owens N."/>
            <person name="Weber N.D."/>
            <person name="Virtaneva K."/>
            <person name="Barbian K."/>
            <person name="Babar A."/>
            <person name="Rosenke K."/>
        </authorList>
    </citation>
    <scope>NUCLEOTIDE SEQUENCE [LARGE SCALE GENOMIC DNA]</scope>
    <source>
        <strain evidence="2 3">CCM 8644</strain>
    </source>
</reference>
<dbReference type="AlphaFoldDB" id="A0A179DDZ8"/>
<sequence>MKWALRVFAFLDLVSFILMFGEGTVQIQSFFLSESFTINEIFSRFLYLLLWLSLLCSSIFLAIPKKAGIIIYYFQVLPRIMFLVFSVGFISYISHYVALQNLEQIFFSFFIFIEMLRLYFSYQIKKELF</sequence>
<keyword evidence="3" id="KW-1185">Reference proteome</keyword>
<keyword evidence="1" id="KW-0812">Transmembrane</keyword>
<feature type="transmembrane region" description="Helical" evidence="1">
    <location>
        <begin position="70"/>
        <end position="93"/>
    </location>
</feature>
<dbReference type="Proteomes" id="UP000078459">
    <property type="component" value="Unassembled WGS sequence"/>
</dbReference>
<protein>
    <submittedName>
        <fullName evidence="2">Uncharacterized protein</fullName>
    </submittedName>
</protein>
<dbReference type="RefSeq" id="WP_068822652.1">
    <property type="nucleotide sequence ID" value="NZ_LWHJ01000028.1"/>
</dbReference>
<feature type="transmembrane region" description="Helical" evidence="1">
    <location>
        <begin position="45"/>
        <end position="63"/>
    </location>
</feature>
<dbReference type="STRING" id="1826909.A5893_10675"/>
<keyword evidence="1" id="KW-1133">Transmembrane helix</keyword>
<evidence type="ECO:0000256" key="1">
    <source>
        <dbReference type="SAM" id="Phobius"/>
    </source>
</evidence>
<comment type="caution">
    <text evidence="2">The sequence shown here is derived from an EMBL/GenBank/DDBJ whole genome shotgun (WGS) entry which is preliminary data.</text>
</comment>
<name>A0A179DDZ8_9SPHI</name>
<evidence type="ECO:0000313" key="3">
    <source>
        <dbReference type="Proteomes" id="UP000078459"/>
    </source>
</evidence>
<accession>A0A179DDZ8</accession>
<gene>
    <name evidence="2" type="ORF">A5893_10675</name>
</gene>